<gene>
    <name evidence="2" type="ORF">BB934_30745</name>
</gene>
<accession>A0A1B2ERP2</accession>
<proteinExistence type="predicted"/>
<keyword evidence="2" id="KW-0614">Plasmid</keyword>
<dbReference type="KEGG" id="moc:BB934_30745"/>
<evidence type="ECO:0000313" key="2">
    <source>
        <dbReference type="EMBL" id="ANY82646.1"/>
    </source>
</evidence>
<geneLocation type="plasmid" evidence="2">
    <name>unnamed1</name>
</geneLocation>
<feature type="region of interest" description="Disordered" evidence="1">
    <location>
        <begin position="83"/>
        <end position="120"/>
    </location>
</feature>
<dbReference type="EMBL" id="CP016617">
    <property type="protein sequence ID" value="ANY82646.1"/>
    <property type="molecule type" value="Genomic_DNA"/>
</dbReference>
<dbReference type="AlphaFoldDB" id="A0A1B2ERP2"/>
<name>A0A1B2ERP2_9HYPH</name>
<reference evidence="2" key="1">
    <citation type="submission" date="2016-07" db="EMBL/GenBank/DDBJ databases">
        <title>Microvirga ossetica sp. nov. a new species of rhizobia isolated from root nodules of the legume species Vicia alpestris Steven originated from North Ossetia region in the Caucasus.</title>
        <authorList>
            <person name="Safronova V.I."/>
            <person name="Kuznetsova I.G."/>
            <person name="Sazanova A.L."/>
            <person name="Belimov A."/>
            <person name="Andronov E."/>
            <person name="Osledkin Y.S."/>
            <person name="Onishchuk O.P."/>
            <person name="Kurchak O.N."/>
            <person name="Shaposhnikov A.I."/>
            <person name="Willems A."/>
            <person name="Tikhonovich I.A."/>
        </authorList>
    </citation>
    <scope>NUCLEOTIDE SEQUENCE [LARGE SCALE GENOMIC DNA]</scope>
    <source>
        <strain evidence="2">V5/3M</strain>
        <plasmid evidence="2">unnamed1</plasmid>
    </source>
</reference>
<evidence type="ECO:0000256" key="1">
    <source>
        <dbReference type="SAM" id="MobiDB-lite"/>
    </source>
</evidence>
<sequence>MEKLCSEEIGMTFLIQFKRFRRGVPEVIGTLPIAAADGAAALAFARSVAGMRRWPSRTDALRVMDDGGRILLDWTVPVAAAQPLTSSTSPVPTKPAGKEPRPAPLMTAEHPEDSPSTPTLGQHRFAVGQAVSYAEDGQPEIWKGGYEIVRLDDPHHGPRYAIRSADQSYDRIVHEHELREDLGARGRGR</sequence>
<organism evidence="2">
    <name type="scientific">Microvirga ossetica</name>
    <dbReference type="NCBI Taxonomy" id="1882682"/>
    <lineage>
        <taxon>Bacteria</taxon>
        <taxon>Pseudomonadati</taxon>
        <taxon>Pseudomonadota</taxon>
        <taxon>Alphaproteobacteria</taxon>
        <taxon>Hyphomicrobiales</taxon>
        <taxon>Methylobacteriaceae</taxon>
        <taxon>Microvirga</taxon>
    </lineage>
</organism>
<protein>
    <submittedName>
        <fullName evidence="2">Uncharacterized protein</fullName>
    </submittedName>
</protein>